<comment type="caution">
    <text evidence="2">The sequence shown here is derived from an EMBL/GenBank/DDBJ whole genome shotgun (WGS) entry which is preliminary data.</text>
</comment>
<gene>
    <name evidence="2" type="ORF">A1QS_10275</name>
</gene>
<protein>
    <submittedName>
        <fullName evidence="2">Uncharacterized protein</fullName>
    </submittedName>
</protein>
<dbReference type="AlphaFoldDB" id="A0A853QSK9"/>
<evidence type="ECO:0000256" key="1">
    <source>
        <dbReference type="SAM" id="MobiDB-lite"/>
    </source>
</evidence>
<name>A0A853QSK9_9VIBR</name>
<dbReference type="RefSeq" id="WP_017045618.1">
    <property type="nucleotide sequence ID" value="NZ_AJYS02000262.1"/>
</dbReference>
<organism evidence="2 3">
    <name type="scientific">Vibrio ordalii FS-238</name>
    <dbReference type="NCBI Taxonomy" id="617133"/>
    <lineage>
        <taxon>Bacteria</taxon>
        <taxon>Pseudomonadati</taxon>
        <taxon>Pseudomonadota</taxon>
        <taxon>Gammaproteobacteria</taxon>
        <taxon>Vibrionales</taxon>
        <taxon>Vibrionaceae</taxon>
        <taxon>Vibrio</taxon>
    </lineage>
</organism>
<dbReference type="Proteomes" id="UP000094808">
    <property type="component" value="Unassembled WGS sequence"/>
</dbReference>
<feature type="region of interest" description="Disordered" evidence="1">
    <location>
        <begin position="187"/>
        <end position="214"/>
    </location>
</feature>
<evidence type="ECO:0000313" key="3">
    <source>
        <dbReference type="Proteomes" id="UP000094808"/>
    </source>
</evidence>
<sequence>MANIGTVDFYIGVPSLPREDFENYSTQLFDEWEAYVEQNLDLKDYSLVLEVEEGSIKAKGKILATASVLYFGIAQYGSFISGLQTIHNQVKAVGDYLGERASSPFDLTRVKPKLRKRGESLARIESLFVKVQRGELTVEMAMKETEAIFGEELNEVPEFYNELKKSLEQTFVIPEQMELKLIDENGEELATPSKPPKQPRTPQPRTPPPAVDQFRVEVWRETKNGKRNVKVTSL</sequence>
<reference evidence="2 3" key="1">
    <citation type="journal article" date="2012" name="Science">
        <title>Ecological populations of bacteria act as socially cohesive units of antibiotic production and resistance.</title>
        <authorList>
            <person name="Cordero O.X."/>
            <person name="Wildschutte H."/>
            <person name="Kirkup B."/>
            <person name="Proehl S."/>
            <person name="Ngo L."/>
            <person name="Hussain F."/>
            <person name="Le Roux F."/>
            <person name="Mincer T."/>
            <person name="Polz M.F."/>
        </authorList>
    </citation>
    <scope>NUCLEOTIDE SEQUENCE [LARGE SCALE GENOMIC DNA]</scope>
    <source>
        <strain evidence="2 3">FS-238</strain>
    </source>
</reference>
<feature type="compositionally biased region" description="Pro residues" evidence="1">
    <location>
        <begin position="193"/>
        <end position="210"/>
    </location>
</feature>
<accession>A0A853QSK9</accession>
<evidence type="ECO:0000313" key="2">
    <source>
        <dbReference type="EMBL" id="OEE31892.1"/>
    </source>
</evidence>
<keyword evidence="3" id="KW-1185">Reference proteome</keyword>
<dbReference type="EMBL" id="AJYS02000262">
    <property type="protein sequence ID" value="OEE31892.1"/>
    <property type="molecule type" value="Genomic_DNA"/>
</dbReference>
<proteinExistence type="predicted"/>